<evidence type="ECO:0000259" key="8">
    <source>
        <dbReference type="Pfam" id="PF12583"/>
    </source>
</evidence>
<dbReference type="GO" id="GO:0005829">
    <property type="term" value="C:cytosol"/>
    <property type="evidence" value="ECO:0007669"/>
    <property type="project" value="TreeGrafter"/>
</dbReference>
<dbReference type="PANTHER" id="PTHR43806">
    <property type="entry name" value="PEPTIDASE S8"/>
    <property type="match status" value="1"/>
</dbReference>
<protein>
    <submittedName>
        <fullName evidence="11">Putative tripeptidyl-peptidase 2</fullName>
    </submittedName>
</protein>
<feature type="domain" description="Peptidase S8/S53" evidence="6">
    <location>
        <begin position="1"/>
        <end position="56"/>
    </location>
</feature>
<dbReference type="InterPro" id="IPR048384">
    <property type="entry name" value="TPPII_GBD"/>
</dbReference>
<feature type="domain" description="Tripeptidyl-peptidase II first Ig-like" evidence="9">
    <location>
        <begin position="78"/>
        <end position="194"/>
    </location>
</feature>
<feature type="domain" description="Tripeptidyl-peptidase II galactose-binding" evidence="10">
    <location>
        <begin position="215"/>
        <end position="301"/>
    </location>
</feature>
<dbReference type="InterPro" id="IPR000209">
    <property type="entry name" value="Peptidase_S8/S53_dom"/>
</dbReference>
<organism evidence="11">
    <name type="scientific">Lutzomyia longipalpis</name>
    <name type="common">Sand fly</name>
    <dbReference type="NCBI Taxonomy" id="7200"/>
    <lineage>
        <taxon>Eukaryota</taxon>
        <taxon>Metazoa</taxon>
        <taxon>Ecdysozoa</taxon>
        <taxon>Arthropoda</taxon>
        <taxon>Hexapoda</taxon>
        <taxon>Insecta</taxon>
        <taxon>Pterygota</taxon>
        <taxon>Neoptera</taxon>
        <taxon>Endopterygota</taxon>
        <taxon>Diptera</taxon>
        <taxon>Nematocera</taxon>
        <taxon>Psychodoidea</taxon>
        <taxon>Psychodidae</taxon>
        <taxon>Lutzomyia</taxon>
        <taxon>Lutzomyia</taxon>
    </lineage>
</organism>
<evidence type="ECO:0000256" key="5">
    <source>
        <dbReference type="PROSITE-ProRule" id="PRU01240"/>
    </source>
</evidence>
<dbReference type="VEuPathDB" id="VectorBase:LLONM1_007169"/>
<dbReference type="InterPro" id="IPR036852">
    <property type="entry name" value="Peptidase_S8/S53_dom_sf"/>
</dbReference>
<dbReference type="Pfam" id="PF21223">
    <property type="entry name" value="TPPII_Ig-like-1"/>
    <property type="match status" value="1"/>
</dbReference>
<dbReference type="AlphaFoldDB" id="A0A7G3B1B0"/>
<comment type="caution">
    <text evidence="5">Lacks conserved residue(s) required for the propagation of feature annotation.</text>
</comment>
<dbReference type="PANTHER" id="PTHR43806:SF14">
    <property type="entry name" value="TRIPEPTIDYL-PEPTIDASE 2"/>
    <property type="match status" value="1"/>
</dbReference>
<dbReference type="InterPro" id="IPR050131">
    <property type="entry name" value="Peptidase_S8_subtilisin-like"/>
</dbReference>
<dbReference type="Pfam" id="PF00082">
    <property type="entry name" value="Peptidase_S8"/>
    <property type="match status" value="1"/>
</dbReference>
<proteinExistence type="inferred from homology"/>
<name>A0A7G3B1B0_LUTLO</name>
<accession>A0A7G3B1B0</accession>
<keyword evidence="3" id="KW-0378">Hydrolase</keyword>
<dbReference type="InterPro" id="IPR022232">
    <property type="entry name" value="TPPII_C_art"/>
</dbReference>
<dbReference type="Gene3D" id="3.40.50.200">
    <property type="entry name" value="Peptidase S8/S53 domain"/>
    <property type="match status" value="1"/>
</dbReference>
<dbReference type="GO" id="GO:0008240">
    <property type="term" value="F:tripeptidyl-peptidase activity"/>
    <property type="evidence" value="ECO:0007669"/>
    <property type="project" value="TreeGrafter"/>
</dbReference>
<evidence type="ECO:0000313" key="11">
    <source>
        <dbReference type="EMBL" id="MBC1178187.1"/>
    </source>
</evidence>
<dbReference type="Pfam" id="PF12580">
    <property type="entry name" value="TPPII"/>
    <property type="match status" value="2"/>
</dbReference>
<dbReference type="SUPFAM" id="SSF52743">
    <property type="entry name" value="Subtilisin-like"/>
    <property type="match status" value="1"/>
</dbReference>
<keyword evidence="2" id="KW-0645">Protease</keyword>
<feature type="domain" description="Tripeptidyl peptidase II second Ig-like" evidence="7">
    <location>
        <begin position="679"/>
        <end position="814"/>
    </location>
</feature>
<dbReference type="GO" id="GO:0006508">
    <property type="term" value="P:proteolysis"/>
    <property type="evidence" value="ECO:0007669"/>
    <property type="project" value="UniProtKB-KW"/>
</dbReference>
<dbReference type="InterPro" id="IPR023828">
    <property type="entry name" value="Peptidase_S8_Ser-AS"/>
</dbReference>
<evidence type="ECO:0000259" key="7">
    <source>
        <dbReference type="Pfam" id="PF12580"/>
    </source>
</evidence>
<dbReference type="InterPro" id="IPR022229">
    <property type="entry name" value="TPPII_Ig-like-2"/>
</dbReference>
<dbReference type="Pfam" id="PF21316">
    <property type="entry name" value="TPPII_GBD"/>
    <property type="match status" value="2"/>
</dbReference>
<evidence type="ECO:0000259" key="9">
    <source>
        <dbReference type="Pfam" id="PF21223"/>
    </source>
</evidence>
<evidence type="ECO:0000256" key="3">
    <source>
        <dbReference type="ARBA" id="ARBA00022801"/>
    </source>
</evidence>
<dbReference type="GO" id="GO:0004252">
    <property type="term" value="F:serine-type endopeptidase activity"/>
    <property type="evidence" value="ECO:0007669"/>
    <property type="project" value="InterPro"/>
</dbReference>
<dbReference type="FunFam" id="2.60.40.3170:FF:000003">
    <property type="entry name" value="tripeptidyl-peptidase 2"/>
    <property type="match status" value="1"/>
</dbReference>
<evidence type="ECO:0000256" key="4">
    <source>
        <dbReference type="ARBA" id="ARBA00022825"/>
    </source>
</evidence>
<dbReference type="Pfam" id="PF12583">
    <property type="entry name" value="TPPII_C"/>
    <property type="match status" value="1"/>
</dbReference>
<dbReference type="Gene3D" id="1.25.40.710">
    <property type="match status" value="1"/>
</dbReference>
<evidence type="ECO:0000256" key="1">
    <source>
        <dbReference type="ARBA" id="ARBA00011073"/>
    </source>
</evidence>
<feature type="domain" description="Tripeptidyl-peptidase II galactose-binding" evidence="10">
    <location>
        <begin position="540"/>
        <end position="626"/>
    </location>
</feature>
<evidence type="ECO:0000259" key="6">
    <source>
        <dbReference type="Pfam" id="PF00082"/>
    </source>
</evidence>
<dbReference type="InterPro" id="IPR048383">
    <property type="entry name" value="TPPII_Ig-like-1"/>
</dbReference>
<evidence type="ECO:0000259" key="10">
    <source>
        <dbReference type="Pfam" id="PF21316"/>
    </source>
</evidence>
<dbReference type="PROSITE" id="PS51892">
    <property type="entry name" value="SUBTILASE"/>
    <property type="match status" value="1"/>
</dbReference>
<dbReference type="InterPro" id="IPR046939">
    <property type="entry name" value="TPPII_C_sf"/>
</dbReference>
<feature type="domain" description="Tripeptidyl peptidase II C-terminal" evidence="8">
    <location>
        <begin position="860"/>
        <end position="925"/>
    </location>
</feature>
<keyword evidence="4" id="KW-0720">Serine protease</keyword>
<dbReference type="InterPro" id="IPR046940">
    <property type="entry name" value="TPPII_Ig-like_sf"/>
</dbReference>
<reference evidence="11" key="1">
    <citation type="journal article" date="2020" name="BMC">
        <title>Leishmania infection induces a limited differential gene expression in the sand fly midgut.</title>
        <authorList>
            <person name="Coutinho-Abreu I.V."/>
            <person name="Serafim T.D."/>
            <person name="Meneses C."/>
            <person name="Kamhawi S."/>
            <person name="Oliveira F."/>
            <person name="Valenzuela J.G."/>
        </authorList>
    </citation>
    <scope>NUCLEOTIDE SEQUENCE</scope>
    <source>
        <strain evidence="11">Jacobina</strain>
        <tissue evidence="11">Midgut</tissue>
    </source>
</reference>
<dbReference type="PROSITE" id="PS00138">
    <property type="entry name" value="SUBTILASE_SER"/>
    <property type="match status" value="1"/>
</dbReference>
<dbReference type="EMBL" id="GITU01009484">
    <property type="protein sequence ID" value="MBC1178187.1"/>
    <property type="molecule type" value="Transcribed_RNA"/>
</dbReference>
<feature type="domain" description="Tripeptidyl peptidase II second Ig-like" evidence="7">
    <location>
        <begin position="330"/>
        <end position="444"/>
    </location>
</feature>
<evidence type="ECO:0000256" key="2">
    <source>
        <dbReference type="ARBA" id="ARBA00022670"/>
    </source>
</evidence>
<dbReference type="Gene3D" id="2.60.40.3170">
    <property type="match status" value="2"/>
</dbReference>
<sequence>MNGTSMAAPHVAGSVALLISGLKKRKIPYSPYSIKRALTNTATQLKTVDPFAQGSGLLNVERAFDHLVDNAKEPEVSVRFGISVSNGGAKGIHIRHGVLTKPEEFSVNVEPVFFNEKDTPPKEKINFNIRLILTPSNEWVQCGKFLDLCYSARSFFVRIDPTGLQPGVHQSSIRAYDTKNVDKGPVFEVPITVVQPNVVGAEQLFVHRIQQQVYLPNTIVRQFLNVPRYATWAVLKLRADDANGGKFLVHTMQVLPSKYCKALETHKIVAVSNECDTLVPFKCEGDNILEVCIAKYWSNLGQTSIMASVEFHGVFSPNGSNGIHRIDMRALRTEEVLPSITLKNAVVVLRPTESSITPLTNRDVLPPSRQIYQNVLTYSLNLAKHQEFSLHAPLFSSVLYESEFESQFWMIFDKNCMMVGCGDAYSHGNFIKLEKGEYTIRLQVPPKEKINFNIRLILTPSNEWVQCGKFLDLCYSARSFFVRIDPTGLQPGVHQSSIRAYDTKNVDKGPVFEVPITVVQPNVVGAEQLFVHRIQQQVYLPNTIVRQFLNVPRYATWAVLKLRADDANGGKFLVHTMQVLPSKYCKALETHKIVAVSNECDTLVPFKCEGDNILEVCIAKYWSNLGQTSIMASVEFHGVFSPNGSNGIHRIDMRALRTEEVLPSISLKNAVVVLRPTESLNLAKHQEFSLHAPLFSSVLYESEFESQFWMIFDKNCMMVGCGDAYSHGNFIKLEKGEYTIRLQIRHEKKELLEKVSETTMIATFKLQSPIYLDIYKSFSAAMTGGKKIAAFQLSNKSPKPIYVTPLTNEKVTKAGLPSQCSWLDGTVVFAKDEHGRKVDTVVFQYILIEGQPLKKANGMVKENKGKLEEYKEGLRDYQNGMIPKLDLADAEEIYQELIVSNPKYLAAHVALIQNLETGEPKAQMPHGYMGALEKIEDKKPLETTLNRIIDLADLVIRETDVDALLSYYGMKTDTRADAAKIKASMDKQKGTLLEAYTKKIIAMGKLHLLTITGVDLDEVLNEADEVFTGIAKFGDVNDSKYLPVGIWHAFLHKHFGRMSKYLHKLYEEKQQREILEEQRRVFRELKWGHVEKVMDRIIVNANPQTYRLF</sequence>
<comment type="similarity">
    <text evidence="1 5">Belongs to the peptidase S8 family.</text>
</comment>